<evidence type="ECO:0000313" key="1">
    <source>
        <dbReference type="EMBL" id="PWV64910.1"/>
    </source>
</evidence>
<reference evidence="1 2" key="1">
    <citation type="submission" date="2018-05" db="EMBL/GenBank/DDBJ databases">
        <title>Genomic Encyclopedia of Type Strains, Phase IV (KMG-IV): sequencing the most valuable type-strain genomes for metagenomic binning, comparative biology and taxonomic classification.</title>
        <authorList>
            <person name="Goeker M."/>
        </authorList>
    </citation>
    <scope>NUCLEOTIDE SEQUENCE [LARGE SCALE GENOMIC DNA]</scope>
    <source>
        <strain evidence="1 2">DSM 23606</strain>
    </source>
</reference>
<dbReference type="EMBL" id="QGTJ01000002">
    <property type="protein sequence ID" value="PWV64910.1"/>
    <property type="molecule type" value="Genomic_DNA"/>
</dbReference>
<dbReference type="OrthoDB" id="6625619at2"/>
<dbReference type="RefSeq" id="WP_110017529.1">
    <property type="nucleotide sequence ID" value="NZ_QGTJ01000002.1"/>
</dbReference>
<evidence type="ECO:0000313" key="2">
    <source>
        <dbReference type="Proteomes" id="UP000246569"/>
    </source>
</evidence>
<name>A0A317MZ12_9GAMM</name>
<proteinExistence type="predicted"/>
<dbReference type="Pfam" id="PF11985">
    <property type="entry name" value="Phage_Mu_Gp27"/>
    <property type="match status" value="1"/>
</dbReference>
<dbReference type="AlphaFoldDB" id="A0A317MZ12"/>
<keyword evidence="2" id="KW-1185">Reference proteome</keyword>
<comment type="caution">
    <text evidence="1">The sequence shown here is derived from an EMBL/GenBank/DDBJ whole genome shotgun (WGS) entry which is preliminary data.</text>
</comment>
<gene>
    <name evidence="1" type="ORF">C7443_102564</name>
</gene>
<dbReference type="Proteomes" id="UP000246569">
    <property type="component" value="Unassembled WGS sequence"/>
</dbReference>
<sequence length="109" mass="12292">MARISSIELLPDHQRAQLEAEAARMNYCQIDRLADWAKQQGIKVSGSSLARYFKKNRAVIERVMQAYPQSRNLPRSPEVVAALAELGVMELRRAELLAFLAQAVTSYSE</sequence>
<organism evidence="1 2">
    <name type="scientific">Plasticicumulans acidivorans</name>
    <dbReference type="NCBI Taxonomy" id="886464"/>
    <lineage>
        <taxon>Bacteria</taxon>
        <taxon>Pseudomonadati</taxon>
        <taxon>Pseudomonadota</taxon>
        <taxon>Gammaproteobacteria</taxon>
        <taxon>Candidatus Competibacteraceae</taxon>
        <taxon>Plasticicumulans</taxon>
    </lineage>
</organism>
<accession>A0A317MZ12</accession>
<protein>
    <submittedName>
        <fullName evidence="1">Uncharacterized protein DUF3486</fullName>
    </submittedName>
</protein>
<dbReference type="InterPro" id="IPR021874">
    <property type="entry name" value="Phage_Mu_Gp27"/>
</dbReference>